<dbReference type="EMBL" id="KV427633">
    <property type="protein sequence ID" value="KZT04929.1"/>
    <property type="molecule type" value="Genomic_DNA"/>
</dbReference>
<proteinExistence type="predicted"/>
<gene>
    <name evidence="1" type="ORF">LAESUDRAFT_727502</name>
</gene>
<dbReference type="RefSeq" id="XP_040762669.1">
    <property type="nucleotide sequence ID" value="XM_040909233.1"/>
</dbReference>
<name>A0A165DI19_9APHY</name>
<evidence type="ECO:0000313" key="1">
    <source>
        <dbReference type="EMBL" id="KZT04929.1"/>
    </source>
</evidence>
<dbReference type="InParanoid" id="A0A165DI19"/>
<accession>A0A165DI19</accession>
<protein>
    <submittedName>
        <fullName evidence="1">Uncharacterized protein</fullName>
    </submittedName>
</protein>
<reference evidence="1 2" key="1">
    <citation type="journal article" date="2016" name="Mol. Biol. Evol.">
        <title>Comparative Genomics of Early-Diverging Mushroom-Forming Fungi Provides Insights into the Origins of Lignocellulose Decay Capabilities.</title>
        <authorList>
            <person name="Nagy L.G."/>
            <person name="Riley R."/>
            <person name="Tritt A."/>
            <person name="Adam C."/>
            <person name="Daum C."/>
            <person name="Floudas D."/>
            <person name="Sun H."/>
            <person name="Yadav J.S."/>
            <person name="Pangilinan J."/>
            <person name="Larsson K.H."/>
            <person name="Matsuura K."/>
            <person name="Barry K."/>
            <person name="Labutti K."/>
            <person name="Kuo R."/>
            <person name="Ohm R.A."/>
            <person name="Bhattacharya S.S."/>
            <person name="Shirouzu T."/>
            <person name="Yoshinaga Y."/>
            <person name="Martin F.M."/>
            <person name="Grigoriev I.V."/>
            <person name="Hibbett D.S."/>
        </authorList>
    </citation>
    <scope>NUCLEOTIDE SEQUENCE [LARGE SCALE GENOMIC DNA]</scope>
    <source>
        <strain evidence="1 2">93-53</strain>
    </source>
</reference>
<dbReference type="AlphaFoldDB" id="A0A165DI19"/>
<organism evidence="1 2">
    <name type="scientific">Laetiporus sulphureus 93-53</name>
    <dbReference type="NCBI Taxonomy" id="1314785"/>
    <lineage>
        <taxon>Eukaryota</taxon>
        <taxon>Fungi</taxon>
        <taxon>Dikarya</taxon>
        <taxon>Basidiomycota</taxon>
        <taxon>Agaricomycotina</taxon>
        <taxon>Agaricomycetes</taxon>
        <taxon>Polyporales</taxon>
        <taxon>Laetiporus</taxon>
    </lineage>
</organism>
<dbReference type="Proteomes" id="UP000076871">
    <property type="component" value="Unassembled WGS sequence"/>
</dbReference>
<sequence>MPQRNDPHISTTAGTYNVKVASSCDSSWRHNSDQTARLEFKPTAFATSTFQRPNAQMNSHVLFPCNPRLLSQPPSPFG</sequence>
<keyword evidence="2" id="KW-1185">Reference proteome</keyword>
<dbReference type="GeneID" id="63826262"/>
<evidence type="ECO:0000313" key="2">
    <source>
        <dbReference type="Proteomes" id="UP000076871"/>
    </source>
</evidence>